<dbReference type="AlphaFoldDB" id="A0A409Y079"/>
<evidence type="ECO:0008006" key="3">
    <source>
        <dbReference type="Google" id="ProtNLM"/>
    </source>
</evidence>
<name>A0A409Y079_9AGAR</name>
<evidence type="ECO:0000313" key="2">
    <source>
        <dbReference type="Proteomes" id="UP000284706"/>
    </source>
</evidence>
<dbReference type="OrthoDB" id="2631350at2759"/>
<reference evidence="1 2" key="1">
    <citation type="journal article" date="2018" name="Evol. Lett.">
        <title>Horizontal gene cluster transfer increased hallucinogenic mushroom diversity.</title>
        <authorList>
            <person name="Reynolds H.T."/>
            <person name="Vijayakumar V."/>
            <person name="Gluck-Thaler E."/>
            <person name="Korotkin H.B."/>
            <person name="Matheny P.B."/>
            <person name="Slot J.C."/>
        </authorList>
    </citation>
    <scope>NUCLEOTIDE SEQUENCE [LARGE SCALE GENOMIC DNA]</scope>
    <source>
        <strain evidence="1 2">SRW20</strain>
    </source>
</reference>
<gene>
    <name evidence="1" type="ORF">CVT26_005091</name>
</gene>
<sequence>MDTDLNRNHALRIPEIAYQVCEHLSPFFHTKTYLDFPDLDRKRTADLLHLALTCRGLSEVALDALWWAMNDLKHLFKLIPGFYVEAFSIGHLREDVKPGKDLEVFERYAARIRVFISCYPENILSSAISQISEARNNAPLLPRLRYIFADGGTSELFYLIHPSLVSFTIQGDSSEELDWSEENAYVALNAVIKKTTNLQRLVIGNGLEFPSALLKLTPTLETLTHLSFRDANRRKLSHVLDHSFLELLSMMPRLTHLVFEGNLNIQDTSIRQPGKPFFPALTHLDILTLATAMSNATKVLKTGRFKALQNLTLRLEVREMIGRGLPRLDVDLIPFFEALQISNTTTAPLKALSIQLDRDSAISPLSEFPNFLRLSSLTELVIPGKPIFKAWDDKELSQLVDAFPLLQKLVFLGTTYDWVRKTTFRSLIYMARHLPDLRELSTSVNLSHLPAIEDVPDADHDLKNLSLLCTIPEGISADVFASLLSKVFPYLGSFKVTKSMDSPAGNKTFESDVQKALWASQLELAKQLSSKHNPRAKNSAEDAKISRHICQLRARKKVAKKLFER</sequence>
<dbReference type="SUPFAM" id="SSF52047">
    <property type="entry name" value="RNI-like"/>
    <property type="match status" value="1"/>
</dbReference>
<dbReference type="InParanoid" id="A0A409Y079"/>
<dbReference type="Proteomes" id="UP000284706">
    <property type="component" value="Unassembled WGS sequence"/>
</dbReference>
<evidence type="ECO:0000313" key="1">
    <source>
        <dbReference type="EMBL" id="PPQ96412.1"/>
    </source>
</evidence>
<accession>A0A409Y079</accession>
<organism evidence="1 2">
    <name type="scientific">Gymnopilus dilepis</name>
    <dbReference type="NCBI Taxonomy" id="231916"/>
    <lineage>
        <taxon>Eukaryota</taxon>
        <taxon>Fungi</taxon>
        <taxon>Dikarya</taxon>
        <taxon>Basidiomycota</taxon>
        <taxon>Agaricomycotina</taxon>
        <taxon>Agaricomycetes</taxon>
        <taxon>Agaricomycetidae</taxon>
        <taxon>Agaricales</taxon>
        <taxon>Agaricineae</taxon>
        <taxon>Hymenogastraceae</taxon>
        <taxon>Gymnopilus</taxon>
    </lineage>
</organism>
<dbReference type="EMBL" id="NHYE01001374">
    <property type="protein sequence ID" value="PPQ96412.1"/>
    <property type="molecule type" value="Genomic_DNA"/>
</dbReference>
<proteinExistence type="predicted"/>
<keyword evidence="2" id="KW-1185">Reference proteome</keyword>
<dbReference type="InterPro" id="IPR032675">
    <property type="entry name" value="LRR_dom_sf"/>
</dbReference>
<comment type="caution">
    <text evidence="1">The sequence shown here is derived from an EMBL/GenBank/DDBJ whole genome shotgun (WGS) entry which is preliminary data.</text>
</comment>
<dbReference type="Gene3D" id="3.80.10.10">
    <property type="entry name" value="Ribonuclease Inhibitor"/>
    <property type="match status" value="2"/>
</dbReference>
<protein>
    <recommendedName>
        <fullName evidence="3">F-box domain-containing protein</fullName>
    </recommendedName>
</protein>